<dbReference type="NCBIfam" id="TIGR01891">
    <property type="entry name" value="amidohydrolases"/>
    <property type="match status" value="1"/>
</dbReference>
<proteinExistence type="predicted"/>
<dbReference type="AlphaFoldDB" id="T0GYZ1"/>
<feature type="transmembrane region" description="Helical" evidence="2">
    <location>
        <begin position="6"/>
        <end position="28"/>
    </location>
</feature>
<comment type="caution">
    <text evidence="4">The sequence shown here is derived from an EMBL/GenBank/DDBJ whole genome shotgun (WGS) entry which is preliminary data.</text>
</comment>
<dbReference type="GO" id="GO:0050118">
    <property type="term" value="F:N-acetyldiaminopimelate deacetylase activity"/>
    <property type="evidence" value="ECO:0007669"/>
    <property type="project" value="UniProtKB-ARBA"/>
</dbReference>
<keyword evidence="2" id="KW-0472">Membrane</keyword>
<dbReference type="EMBL" id="ATHO01000055">
    <property type="protein sequence ID" value="EQB09191.1"/>
    <property type="molecule type" value="Genomic_DNA"/>
</dbReference>
<organism evidence="4 5">
    <name type="scientific">Sphingobium quisquiliarum P25</name>
    <dbReference type="NCBI Taxonomy" id="1329909"/>
    <lineage>
        <taxon>Bacteria</taxon>
        <taxon>Pseudomonadati</taxon>
        <taxon>Pseudomonadota</taxon>
        <taxon>Alphaproteobacteria</taxon>
        <taxon>Sphingomonadales</taxon>
        <taxon>Sphingomonadaceae</taxon>
        <taxon>Sphingobium</taxon>
    </lineage>
</organism>
<dbReference type="SUPFAM" id="SSF53187">
    <property type="entry name" value="Zn-dependent exopeptidases"/>
    <property type="match status" value="1"/>
</dbReference>
<dbReference type="Gene3D" id="3.40.630.10">
    <property type="entry name" value="Zn peptidases"/>
    <property type="match status" value="1"/>
</dbReference>
<dbReference type="InterPro" id="IPR011650">
    <property type="entry name" value="Peptidase_M20_dimer"/>
</dbReference>
<keyword evidence="2" id="KW-1133">Transmembrane helix</keyword>
<dbReference type="SUPFAM" id="SSF55031">
    <property type="entry name" value="Bacterial exopeptidase dimerisation domain"/>
    <property type="match status" value="1"/>
</dbReference>
<gene>
    <name evidence="4" type="ORF">L288_06650</name>
</gene>
<dbReference type="InterPro" id="IPR036264">
    <property type="entry name" value="Bact_exopeptidase_dim_dom"/>
</dbReference>
<evidence type="ECO:0000256" key="2">
    <source>
        <dbReference type="SAM" id="Phobius"/>
    </source>
</evidence>
<dbReference type="PANTHER" id="PTHR11014">
    <property type="entry name" value="PEPTIDASE M20 FAMILY MEMBER"/>
    <property type="match status" value="1"/>
</dbReference>
<accession>T0GYZ1</accession>
<feature type="domain" description="Peptidase M20 dimerisation" evidence="3">
    <location>
        <begin position="276"/>
        <end position="375"/>
    </location>
</feature>
<dbReference type="PATRIC" id="fig|1329909.3.peg.1283"/>
<dbReference type="Pfam" id="PF07687">
    <property type="entry name" value="M20_dimer"/>
    <property type="match status" value="1"/>
</dbReference>
<dbReference type="Proteomes" id="UP000015525">
    <property type="component" value="Unassembled WGS sequence"/>
</dbReference>
<dbReference type="InterPro" id="IPR017439">
    <property type="entry name" value="Amidohydrolase"/>
</dbReference>
<keyword evidence="1" id="KW-0378">Hydrolase</keyword>
<keyword evidence="5" id="KW-1185">Reference proteome</keyword>
<name>T0GYZ1_9SPHN</name>
<sequence>MTGAFSFAGASGICIMLAGPVALLRRFIAQALPPPSKSMPNSYARHRNGSFIIMRHALAALVAASSLSSPSHAQTPPAPPAAPAPPNEIAAAIARDMDGLMSLYRDLHANPELSEQESATAAKLARRLKAMKFDVTEKVGGTGVVAVMKNGGGPVLLIRADMDALPVTEQTGLPFASKVRTKTTDGVETGVMHACGHDTHMTAFIETARLLSSMKDRWKGTLVMILQPAEEVGRGARLMLEDGLYTRFPRPTHALAFHDAANLEAGKIGYTPGYALANVDSVDIVVRGTGGHGAYPQTARDPIVLGARIVSSLQTLVSREQDPLDPAVVTVGSFIGGAKHNIIPDEAKLLLTVRSYSDETREKLIRGIERIARGEAIAAGIPEDRMPVVSVKDEFTPAAYNPPTFANQMADRLKAHFPGGDVMEVKPSMGGEDFGRYYRADKSINSFIFWVGGVPAEQMAKAAAGQASLPSLHSPFWAPQADKVIATASEAMTVLALDILKRD</sequence>
<dbReference type="Gene3D" id="3.30.70.360">
    <property type="match status" value="1"/>
</dbReference>
<evidence type="ECO:0000313" key="5">
    <source>
        <dbReference type="Proteomes" id="UP000015525"/>
    </source>
</evidence>
<evidence type="ECO:0000259" key="3">
    <source>
        <dbReference type="Pfam" id="PF07687"/>
    </source>
</evidence>
<protein>
    <submittedName>
        <fullName evidence="4">Peptidase M20</fullName>
    </submittedName>
</protein>
<dbReference type="Pfam" id="PF01546">
    <property type="entry name" value="Peptidase_M20"/>
    <property type="match status" value="1"/>
</dbReference>
<dbReference type="FunFam" id="3.30.70.360:FF:000001">
    <property type="entry name" value="N-acetyldiaminopimelate deacetylase"/>
    <property type="match status" value="1"/>
</dbReference>
<dbReference type="GO" id="GO:0019877">
    <property type="term" value="P:diaminopimelate biosynthetic process"/>
    <property type="evidence" value="ECO:0007669"/>
    <property type="project" value="UniProtKB-ARBA"/>
</dbReference>
<evidence type="ECO:0000313" key="4">
    <source>
        <dbReference type="EMBL" id="EQB09191.1"/>
    </source>
</evidence>
<keyword evidence="2" id="KW-0812">Transmembrane</keyword>
<dbReference type="InterPro" id="IPR002933">
    <property type="entry name" value="Peptidase_M20"/>
</dbReference>
<evidence type="ECO:0000256" key="1">
    <source>
        <dbReference type="ARBA" id="ARBA00022801"/>
    </source>
</evidence>
<dbReference type="PANTHER" id="PTHR11014:SF63">
    <property type="entry name" value="METALLOPEPTIDASE, PUTATIVE (AFU_ORTHOLOGUE AFUA_6G09600)-RELATED"/>
    <property type="match status" value="1"/>
</dbReference>
<reference evidence="4 5" key="1">
    <citation type="journal article" date="2013" name="Genome Announc.">
        <title>Draft Genome Sequence of Sphingobium quisquiliarum Strain P25T, a Novel Hexachlorocyclohexane (HCH)-Degrading Bacterium Isolated from an HCH Dumpsite.</title>
        <authorList>
            <person name="Kumar Singh A."/>
            <person name="Sangwan N."/>
            <person name="Sharma A."/>
            <person name="Gupta V."/>
            <person name="Khurana J.P."/>
            <person name="Lal R."/>
        </authorList>
    </citation>
    <scope>NUCLEOTIDE SEQUENCE [LARGE SCALE GENOMIC DNA]</scope>
    <source>
        <strain evidence="4 5">P25</strain>
    </source>
</reference>